<dbReference type="RefSeq" id="XP_064672839.1">
    <property type="nucleotide sequence ID" value="XM_064814625.1"/>
</dbReference>
<reference evidence="1" key="1">
    <citation type="journal article" date="2023" name="Mol. Phylogenet. Evol.">
        <title>Genome-scale phylogeny and comparative genomics of the fungal order Sordariales.</title>
        <authorList>
            <person name="Hensen N."/>
            <person name="Bonometti L."/>
            <person name="Westerberg I."/>
            <person name="Brannstrom I.O."/>
            <person name="Guillou S."/>
            <person name="Cros-Aarteil S."/>
            <person name="Calhoun S."/>
            <person name="Haridas S."/>
            <person name="Kuo A."/>
            <person name="Mondo S."/>
            <person name="Pangilinan J."/>
            <person name="Riley R."/>
            <person name="LaButti K."/>
            <person name="Andreopoulos B."/>
            <person name="Lipzen A."/>
            <person name="Chen C."/>
            <person name="Yan M."/>
            <person name="Daum C."/>
            <person name="Ng V."/>
            <person name="Clum A."/>
            <person name="Steindorff A."/>
            <person name="Ohm R.A."/>
            <person name="Martin F."/>
            <person name="Silar P."/>
            <person name="Natvig D.O."/>
            <person name="Lalanne C."/>
            <person name="Gautier V."/>
            <person name="Ament-Velasquez S.L."/>
            <person name="Kruys A."/>
            <person name="Hutchinson M.I."/>
            <person name="Powell A.J."/>
            <person name="Barry K."/>
            <person name="Miller A.N."/>
            <person name="Grigoriev I.V."/>
            <person name="Debuchy R."/>
            <person name="Gladieux P."/>
            <person name="Hiltunen Thoren M."/>
            <person name="Johannesson H."/>
        </authorList>
    </citation>
    <scope>NUCLEOTIDE SEQUENCE</scope>
    <source>
        <strain evidence="1">CBS 508.74</strain>
    </source>
</reference>
<sequence length="193" mass="20566">MYPQNGPRICGASLQAAVGTTLEILLKVLPKLLRVAADYRGTSAIVTVSKTKSQACLPPTLRTLHATRLEPASATATASPGNSCGHDGRKENERCCRWFNPANNGPLGRITASSPLRGQVSLFASGLAHSSPTGWDSESLKSLSTPPKLFDRSSPIRCHESGPNSVSSAACGGVQVQFHVRFLHLTRTLWLCC</sequence>
<dbReference type="Proteomes" id="UP001302812">
    <property type="component" value="Unassembled WGS sequence"/>
</dbReference>
<name>A0AAN6YW95_9PEZI</name>
<proteinExistence type="predicted"/>
<evidence type="ECO:0000313" key="2">
    <source>
        <dbReference type="Proteomes" id="UP001302812"/>
    </source>
</evidence>
<dbReference type="EMBL" id="MU853335">
    <property type="protein sequence ID" value="KAK4115269.1"/>
    <property type="molecule type" value="Genomic_DNA"/>
</dbReference>
<organism evidence="1 2">
    <name type="scientific">Canariomyces notabilis</name>
    <dbReference type="NCBI Taxonomy" id="2074819"/>
    <lineage>
        <taxon>Eukaryota</taxon>
        <taxon>Fungi</taxon>
        <taxon>Dikarya</taxon>
        <taxon>Ascomycota</taxon>
        <taxon>Pezizomycotina</taxon>
        <taxon>Sordariomycetes</taxon>
        <taxon>Sordariomycetidae</taxon>
        <taxon>Sordariales</taxon>
        <taxon>Chaetomiaceae</taxon>
        <taxon>Canariomyces</taxon>
    </lineage>
</organism>
<keyword evidence="2" id="KW-1185">Reference proteome</keyword>
<protein>
    <submittedName>
        <fullName evidence="1">Uncharacterized protein</fullName>
    </submittedName>
</protein>
<dbReference type="AlphaFoldDB" id="A0AAN6YW95"/>
<gene>
    <name evidence="1" type="ORF">N656DRAFT_776365</name>
</gene>
<reference evidence="1" key="2">
    <citation type="submission" date="2023-05" db="EMBL/GenBank/DDBJ databases">
        <authorList>
            <consortium name="Lawrence Berkeley National Laboratory"/>
            <person name="Steindorff A."/>
            <person name="Hensen N."/>
            <person name="Bonometti L."/>
            <person name="Westerberg I."/>
            <person name="Brannstrom I.O."/>
            <person name="Guillou S."/>
            <person name="Cros-Aarteil S."/>
            <person name="Calhoun S."/>
            <person name="Haridas S."/>
            <person name="Kuo A."/>
            <person name="Mondo S."/>
            <person name="Pangilinan J."/>
            <person name="Riley R."/>
            <person name="Labutti K."/>
            <person name="Andreopoulos B."/>
            <person name="Lipzen A."/>
            <person name="Chen C."/>
            <person name="Yanf M."/>
            <person name="Daum C."/>
            <person name="Ng V."/>
            <person name="Clum A."/>
            <person name="Ohm R."/>
            <person name="Martin F."/>
            <person name="Silar P."/>
            <person name="Natvig D."/>
            <person name="Lalanne C."/>
            <person name="Gautier V."/>
            <person name="Ament-Velasquez S.L."/>
            <person name="Kruys A."/>
            <person name="Hutchinson M.I."/>
            <person name="Powell A.J."/>
            <person name="Barry K."/>
            <person name="Miller A.N."/>
            <person name="Grigoriev I.V."/>
            <person name="Debuchy R."/>
            <person name="Gladieux P."/>
            <person name="Thoren M.H."/>
            <person name="Johannesson H."/>
        </authorList>
    </citation>
    <scope>NUCLEOTIDE SEQUENCE</scope>
    <source>
        <strain evidence="1">CBS 508.74</strain>
    </source>
</reference>
<accession>A0AAN6YW95</accession>
<dbReference type="GeneID" id="89938750"/>
<evidence type="ECO:0000313" key="1">
    <source>
        <dbReference type="EMBL" id="KAK4115269.1"/>
    </source>
</evidence>
<comment type="caution">
    <text evidence="1">The sequence shown here is derived from an EMBL/GenBank/DDBJ whole genome shotgun (WGS) entry which is preliminary data.</text>
</comment>